<evidence type="ECO:0000256" key="5">
    <source>
        <dbReference type="ARBA" id="ARBA00022496"/>
    </source>
</evidence>
<evidence type="ECO:0000259" key="19">
    <source>
        <dbReference type="Pfam" id="PF00593"/>
    </source>
</evidence>
<feature type="signal peptide" evidence="18">
    <location>
        <begin position="1"/>
        <end position="30"/>
    </location>
</feature>
<evidence type="ECO:0000313" key="22">
    <source>
        <dbReference type="EMBL" id="ARU97956.1"/>
    </source>
</evidence>
<evidence type="ECO:0000256" key="18">
    <source>
        <dbReference type="SAM" id="SignalP"/>
    </source>
</evidence>
<evidence type="ECO:0000256" key="2">
    <source>
        <dbReference type="ARBA" id="ARBA00009810"/>
    </source>
</evidence>
<evidence type="ECO:0000256" key="11">
    <source>
        <dbReference type="ARBA" id="ARBA00023136"/>
    </source>
</evidence>
<keyword evidence="23" id="KW-1185">Reference proteome</keyword>
<dbReference type="PANTHER" id="PTHR32552:SF82">
    <property type="entry name" value="FCUA PROTEIN"/>
    <property type="match status" value="1"/>
</dbReference>
<organism evidence="21 24">
    <name type="scientific">Tatumella citrea</name>
    <name type="common">Pantoea citrea</name>
    <dbReference type="NCBI Taxonomy" id="53336"/>
    <lineage>
        <taxon>Bacteria</taxon>
        <taxon>Pseudomonadati</taxon>
        <taxon>Pseudomonadota</taxon>
        <taxon>Gammaproteobacteria</taxon>
        <taxon>Enterobacterales</taxon>
        <taxon>Erwiniaceae</taxon>
        <taxon>Tatumella</taxon>
    </lineage>
</organism>
<evidence type="ECO:0000256" key="14">
    <source>
        <dbReference type="PROSITE-ProRule" id="PRU01360"/>
    </source>
</evidence>
<dbReference type="Gene3D" id="2.170.130.10">
    <property type="entry name" value="TonB-dependent receptor, plug domain"/>
    <property type="match status" value="1"/>
</dbReference>
<dbReference type="Pfam" id="PF07715">
    <property type="entry name" value="Plug"/>
    <property type="match status" value="1"/>
</dbReference>
<dbReference type="InterPro" id="IPR000531">
    <property type="entry name" value="Beta-barrel_TonB"/>
</dbReference>
<comment type="similarity">
    <text evidence="2 14 17">Belongs to the TonB-dependent receptor family.</text>
</comment>
<dbReference type="EMBL" id="CP015579">
    <property type="protein sequence ID" value="ARU93918.1"/>
    <property type="molecule type" value="Genomic_DNA"/>
</dbReference>
<keyword evidence="9" id="KW-0406">Ion transport</keyword>
<feature type="short sequence motif" description="TonB C-terminal box" evidence="16">
    <location>
        <begin position="716"/>
        <end position="733"/>
    </location>
</feature>
<keyword evidence="7 18" id="KW-0732">Signal</keyword>
<evidence type="ECO:0000256" key="7">
    <source>
        <dbReference type="ARBA" id="ARBA00022729"/>
    </source>
</evidence>
<evidence type="ECO:0000256" key="12">
    <source>
        <dbReference type="ARBA" id="ARBA00023170"/>
    </source>
</evidence>
<sequence>MNKRNNSFKPAMLSQAVLMALLPISTYALAADNTNTSSASNTLVVRAKPNADTTNNGQDPVPAFLDGGIANGARLGALGEQKALDVPFNVISYTSKLIDSQQARTLEDIVTNDASIQNVRGFGNFAQGFRIRGFDLDADDVSLNGLYGILPRQILPLEDVDRVEVIKGSSAFMNGVPAAGSGVGGNINIESKHANSLPTRRVTVDYTSRKQPGISADIGQRFGDNDQFGVRFNVVHREGETEIHKEKDRTTAAFIGLDYHGDKLESSLDLGYVKSTIHHGRQGITLDSGLTGIPDVPSPRTNYGQSWNYSDLTTRYAMMKNDYHLNDDWVFYTAVGASHNNEWSATGSPIVEDLKGNTQLYRLDTHYTTDTISGQAGIRGKFYTGDVSHQVNLSYSGIYNRAASGYLMTGYIPGPNIYNPGYANTEDWIYSGSNLKAPTVSSRAANNGISLSDTLGVLNDTLLFTAGARYQTLRVINYNYTPVIASQFNTHRWSPVYGVVWKAQDWLSLYANHVEGLQAASSAPYGDSNYGQIPGIMRTRQNEVGIKVQRERFGGNLAVFDMRKMYGTSVKQTDGTTLYTLDGEQRNQGVEFNVFGEPILGWRINAGSTWLKPVVHNTQDGNDGKDAVGVPRNQWVLGSEWDLPGVQGVTVSGKLLHTSHQYYNDSNTMKLPSWTRLDLGVQYVMPLQNNRLTWRAGIENVTNKKYWAQVDQADGYLVQGDPRTLKLSMSVDF</sequence>
<dbReference type="GO" id="GO:0009279">
    <property type="term" value="C:cell outer membrane"/>
    <property type="evidence" value="ECO:0007669"/>
    <property type="project" value="UniProtKB-SubCell"/>
</dbReference>
<dbReference type="OrthoDB" id="8732650at2"/>
<evidence type="ECO:0000256" key="6">
    <source>
        <dbReference type="ARBA" id="ARBA00022692"/>
    </source>
</evidence>
<feature type="short sequence motif" description="TonB box" evidence="15">
    <location>
        <begin position="42"/>
        <end position="48"/>
    </location>
</feature>
<name>A0A1Y0L8F2_TATCI</name>
<dbReference type="Proteomes" id="UP000195814">
    <property type="component" value="Chromosome"/>
</dbReference>
<dbReference type="SUPFAM" id="SSF56935">
    <property type="entry name" value="Porins"/>
    <property type="match status" value="1"/>
</dbReference>
<dbReference type="Gene3D" id="2.40.170.20">
    <property type="entry name" value="TonB-dependent receptor, beta-barrel domain"/>
    <property type="match status" value="1"/>
</dbReference>
<dbReference type="KEGG" id="tci:A7K98_09105"/>
<dbReference type="InterPro" id="IPR010916">
    <property type="entry name" value="TonB_box_CS"/>
</dbReference>
<dbReference type="NCBIfam" id="TIGR01783">
    <property type="entry name" value="TonB-siderophor"/>
    <property type="match status" value="1"/>
</dbReference>
<keyword evidence="13 14" id="KW-0998">Cell outer membrane</keyword>
<evidence type="ECO:0000313" key="23">
    <source>
        <dbReference type="Proteomes" id="UP000195729"/>
    </source>
</evidence>
<evidence type="ECO:0000259" key="20">
    <source>
        <dbReference type="Pfam" id="PF07715"/>
    </source>
</evidence>
<dbReference type="InterPro" id="IPR010917">
    <property type="entry name" value="TonB_rcpt_CS"/>
</dbReference>
<keyword evidence="6 14" id="KW-0812">Transmembrane</keyword>
<comment type="subcellular location">
    <subcellularLocation>
        <location evidence="1 14">Cell outer membrane</location>
        <topology evidence="1 14">Multi-pass membrane protein</topology>
    </subcellularLocation>
</comment>
<dbReference type="GO" id="GO:0015344">
    <property type="term" value="F:siderophore uptake transmembrane transporter activity"/>
    <property type="evidence" value="ECO:0007669"/>
    <property type="project" value="TreeGrafter"/>
</dbReference>
<dbReference type="AlphaFoldDB" id="A0A1Y0L8F2"/>
<dbReference type="CDD" id="cd01347">
    <property type="entry name" value="ligand_gated_channel"/>
    <property type="match status" value="1"/>
</dbReference>
<proteinExistence type="inferred from homology"/>
<dbReference type="PROSITE" id="PS52016">
    <property type="entry name" value="TONB_DEPENDENT_REC_3"/>
    <property type="match status" value="1"/>
</dbReference>
<feature type="domain" description="TonB-dependent receptor plug" evidence="20">
    <location>
        <begin position="84"/>
        <end position="180"/>
    </location>
</feature>
<dbReference type="PROSITE" id="PS01156">
    <property type="entry name" value="TONB_DEPENDENT_REC_2"/>
    <property type="match status" value="1"/>
</dbReference>
<keyword evidence="10 15" id="KW-0798">TonB box</keyword>
<evidence type="ECO:0000313" key="21">
    <source>
        <dbReference type="EMBL" id="ARU93918.1"/>
    </source>
</evidence>
<evidence type="ECO:0000256" key="9">
    <source>
        <dbReference type="ARBA" id="ARBA00023065"/>
    </source>
</evidence>
<keyword evidence="5" id="KW-0410">Iron transport</keyword>
<evidence type="ECO:0000256" key="15">
    <source>
        <dbReference type="PROSITE-ProRule" id="PRU10143"/>
    </source>
</evidence>
<reference evidence="23 24" key="1">
    <citation type="submission" date="2016-05" db="EMBL/GenBank/DDBJ databases">
        <title>Complete genome sequence of two 2,5-diketo-D-glunonic acid producing strain Tatumella citrea.</title>
        <authorList>
            <person name="Duan C."/>
            <person name="Yang J."/>
            <person name="Yang S."/>
        </authorList>
    </citation>
    <scope>NUCLEOTIDE SEQUENCE [LARGE SCALE GENOMIC DNA]</scope>
    <source>
        <strain evidence="22 23">ATCC 39140</strain>
        <strain evidence="21 24">DSM 13699</strain>
    </source>
</reference>
<gene>
    <name evidence="21" type="ORF">A7K98_09105</name>
    <name evidence="22" type="ORF">A7K99_09105</name>
</gene>
<feature type="domain" description="TonB-dependent receptor-like beta-barrel" evidence="19">
    <location>
        <begin position="286"/>
        <end position="701"/>
    </location>
</feature>
<dbReference type="EMBL" id="CP015581">
    <property type="protein sequence ID" value="ARU97956.1"/>
    <property type="molecule type" value="Genomic_DNA"/>
</dbReference>
<dbReference type="InterPro" id="IPR036942">
    <property type="entry name" value="Beta-barrel_TonB_sf"/>
</dbReference>
<keyword evidence="8" id="KW-0408">Iron</keyword>
<keyword evidence="3 14" id="KW-0813">Transport</keyword>
<evidence type="ECO:0000313" key="24">
    <source>
        <dbReference type="Proteomes" id="UP000195814"/>
    </source>
</evidence>
<evidence type="ECO:0000256" key="4">
    <source>
        <dbReference type="ARBA" id="ARBA00022452"/>
    </source>
</evidence>
<evidence type="ECO:0008006" key="25">
    <source>
        <dbReference type="Google" id="ProtNLM"/>
    </source>
</evidence>
<evidence type="ECO:0000256" key="1">
    <source>
        <dbReference type="ARBA" id="ARBA00004571"/>
    </source>
</evidence>
<dbReference type="Pfam" id="PF00593">
    <property type="entry name" value="TonB_dep_Rec_b-barrel"/>
    <property type="match status" value="1"/>
</dbReference>
<dbReference type="RefSeq" id="WP_087488280.1">
    <property type="nucleotide sequence ID" value="NZ_CP015579.1"/>
</dbReference>
<feature type="chain" id="PRO_5012711092" description="TonB-dependent receptor" evidence="18">
    <location>
        <begin position="31"/>
        <end position="733"/>
    </location>
</feature>
<keyword evidence="4 14" id="KW-1134">Transmembrane beta strand</keyword>
<evidence type="ECO:0000256" key="10">
    <source>
        <dbReference type="ARBA" id="ARBA00023077"/>
    </source>
</evidence>
<dbReference type="PROSITE" id="PS00430">
    <property type="entry name" value="TONB_DEPENDENT_REC_1"/>
    <property type="match status" value="1"/>
</dbReference>
<accession>A0A1Y0L8F2</accession>
<dbReference type="GO" id="GO:0038023">
    <property type="term" value="F:signaling receptor activity"/>
    <property type="evidence" value="ECO:0007669"/>
    <property type="project" value="InterPro"/>
</dbReference>
<dbReference type="GO" id="GO:0015891">
    <property type="term" value="P:siderophore transport"/>
    <property type="evidence" value="ECO:0007669"/>
    <property type="project" value="InterPro"/>
</dbReference>
<evidence type="ECO:0000256" key="17">
    <source>
        <dbReference type="RuleBase" id="RU003357"/>
    </source>
</evidence>
<dbReference type="PANTHER" id="PTHR32552">
    <property type="entry name" value="FERRICHROME IRON RECEPTOR-RELATED"/>
    <property type="match status" value="1"/>
</dbReference>
<dbReference type="Proteomes" id="UP000195729">
    <property type="component" value="Chromosome"/>
</dbReference>
<protein>
    <recommendedName>
        <fullName evidence="25">TonB-dependent receptor</fullName>
    </recommendedName>
</protein>
<evidence type="ECO:0000256" key="16">
    <source>
        <dbReference type="PROSITE-ProRule" id="PRU10144"/>
    </source>
</evidence>
<evidence type="ECO:0000256" key="13">
    <source>
        <dbReference type="ARBA" id="ARBA00023237"/>
    </source>
</evidence>
<dbReference type="InterPro" id="IPR037066">
    <property type="entry name" value="Plug_dom_sf"/>
</dbReference>
<dbReference type="InterPro" id="IPR039426">
    <property type="entry name" value="TonB-dep_rcpt-like"/>
</dbReference>
<keyword evidence="11 14" id="KW-0472">Membrane</keyword>
<evidence type="ECO:0000256" key="8">
    <source>
        <dbReference type="ARBA" id="ARBA00023004"/>
    </source>
</evidence>
<dbReference type="InterPro" id="IPR012910">
    <property type="entry name" value="Plug_dom"/>
</dbReference>
<keyword evidence="12" id="KW-0675">Receptor</keyword>
<evidence type="ECO:0000256" key="3">
    <source>
        <dbReference type="ARBA" id="ARBA00022448"/>
    </source>
</evidence>
<dbReference type="InterPro" id="IPR010105">
    <property type="entry name" value="TonB_sidphr_rcpt"/>
</dbReference>